<dbReference type="Proteomes" id="UP000610527">
    <property type="component" value="Unassembled WGS sequence"/>
</dbReference>
<sequence length="283" mass="32016">MSTFKTIIFSLIISILIFTIVGCQTNRNHSSNYQNNNQKQVATLFMHGYGGTNHSEKYMVNQAVTKGVTKDVVTANVSTNGEVQFRGNISKRSNNPIIKILFEDNKNGDVAQNAKNIKNVLTQMKDKYHIEHYNFVAHSMGNLSFAYFMKYYGNDNELPQLQKEVNIAGTYNGVLNLNEKVNEISVDKNGKPSKMNANYKELLGLKNSYNHKNIEVLNIYGDLQDGTHSDGSVSNSSSRSLKYLLGDSPKTYRESKYTGKEAQHSALHHNREVSDEIIKFLWE</sequence>
<dbReference type="GO" id="GO:0016787">
    <property type="term" value="F:hydrolase activity"/>
    <property type="evidence" value="ECO:0007669"/>
    <property type="project" value="UniProtKB-KW"/>
</dbReference>
<accession>A0ABX2LQB3</accession>
<evidence type="ECO:0000313" key="2">
    <source>
        <dbReference type="Proteomes" id="UP000610527"/>
    </source>
</evidence>
<name>A0ABX2LQB3_9STAP</name>
<protein>
    <submittedName>
        <fullName evidence="1">Alpha/beta hydrolase</fullName>
    </submittedName>
</protein>
<dbReference type="Pfam" id="PF06028">
    <property type="entry name" value="DUF915"/>
    <property type="match status" value="1"/>
</dbReference>
<proteinExistence type="predicted"/>
<dbReference type="Gene3D" id="3.40.50.1820">
    <property type="entry name" value="alpha/beta hydrolase"/>
    <property type="match status" value="1"/>
</dbReference>
<organism evidence="1 2">
    <name type="scientific">Staphylococcus borealis</name>
    <dbReference type="NCBI Taxonomy" id="2742203"/>
    <lineage>
        <taxon>Bacteria</taxon>
        <taxon>Bacillati</taxon>
        <taxon>Bacillota</taxon>
        <taxon>Bacilli</taxon>
        <taxon>Bacillales</taxon>
        <taxon>Staphylococcaceae</taxon>
        <taxon>Staphylococcus</taxon>
    </lineage>
</organism>
<evidence type="ECO:0000313" key="1">
    <source>
        <dbReference type="EMBL" id="NUI81167.1"/>
    </source>
</evidence>
<keyword evidence="1" id="KW-0378">Hydrolase</keyword>
<dbReference type="RefSeq" id="WP_053028537.1">
    <property type="nucleotide sequence ID" value="NZ_CUEE01000001.1"/>
</dbReference>
<dbReference type="InterPro" id="IPR029058">
    <property type="entry name" value="AB_hydrolase_fold"/>
</dbReference>
<dbReference type="PROSITE" id="PS51257">
    <property type="entry name" value="PROKAR_LIPOPROTEIN"/>
    <property type="match status" value="1"/>
</dbReference>
<keyword evidence="2" id="KW-1185">Reference proteome</keyword>
<gene>
    <name evidence="1" type="ORF">HUN84_00125</name>
</gene>
<dbReference type="EMBL" id="JABVEG010000001">
    <property type="protein sequence ID" value="NUI81167.1"/>
    <property type="molecule type" value="Genomic_DNA"/>
</dbReference>
<dbReference type="SUPFAM" id="SSF53474">
    <property type="entry name" value="alpha/beta-Hydrolases"/>
    <property type="match status" value="1"/>
</dbReference>
<comment type="caution">
    <text evidence="1">The sequence shown here is derived from an EMBL/GenBank/DDBJ whole genome shotgun (WGS) entry which is preliminary data.</text>
</comment>
<reference evidence="1 2" key="1">
    <citation type="submission" date="2020-06" db="EMBL/GenBank/DDBJ databases">
        <title>Staphylococcus borealis sp. nov. -A novel member of the Staphylococcaceae family isolated from skin and blood in humans.</title>
        <authorList>
            <person name="Pain M."/>
            <person name="Wolden R."/>
            <person name="Jaen-Luchoro D."/>
            <person name="Salva-Serra F."/>
            <person name="Iglesias B.P."/>
            <person name="Karlsson R."/>
            <person name="Klingenberg C."/>
            <person name="Cavanagh J.P."/>
        </authorList>
    </citation>
    <scope>NUCLEOTIDE SEQUENCE [LARGE SCALE GENOMIC DNA]</scope>
    <source>
        <strain evidence="1 2">58-22</strain>
    </source>
</reference>
<dbReference type="GeneID" id="74185000"/>
<dbReference type="InterPro" id="IPR010315">
    <property type="entry name" value="DUF915_hydro-like"/>
</dbReference>